<dbReference type="Proteomes" id="UP001162060">
    <property type="component" value="Unassembled WGS sequence"/>
</dbReference>
<proteinExistence type="predicted"/>
<evidence type="ECO:0000313" key="2">
    <source>
        <dbReference type="Proteomes" id="UP001162060"/>
    </source>
</evidence>
<dbReference type="AlphaFoldDB" id="A0AAV1TXE5"/>
<dbReference type="EMBL" id="CAKLBY020000087">
    <property type="protein sequence ID" value="CAK7925693.1"/>
    <property type="molecule type" value="Genomic_DNA"/>
</dbReference>
<protein>
    <recommendedName>
        <fullName evidence="3">Eukaryotic/viral aspartic protease</fullName>
    </recommendedName>
</protein>
<name>A0AAV1TXE5_9STRA</name>
<gene>
    <name evidence="1" type="ORF">PM001_LOCUS10843</name>
</gene>
<organism evidence="1 2">
    <name type="scientific">Peronospora matthiolae</name>
    <dbReference type="NCBI Taxonomy" id="2874970"/>
    <lineage>
        <taxon>Eukaryota</taxon>
        <taxon>Sar</taxon>
        <taxon>Stramenopiles</taxon>
        <taxon>Oomycota</taxon>
        <taxon>Peronosporomycetes</taxon>
        <taxon>Peronosporales</taxon>
        <taxon>Peronosporaceae</taxon>
        <taxon>Peronospora</taxon>
    </lineage>
</organism>
<evidence type="ECO:0000313" key="1">
    <source>
        <dbReference type="EMBL" id="CAK7925693.1"/>
    </source>
</evidence>
<sequence length="116" mass="13038">MPDVEMESVGSDIYQRIHEGAEYDPDDLWMPEPRRPHVAATGATTGGGSITQRIRISAISELKEFSGKDREEDKARTWIGKVKSAFIRDQAPDEERCLVFGDLMVGPARYWIPTAE</sequence>
<evidence type="ECO:0008006" key="3">
    <source>
        <dbReference type="Google" id="ProtNLM"/>
    </source>
</evidence>
<accession>A0AAV1TXE5</accession>
<reference evidence="1" key="1">
    <citation type="submission" date="2024-01" db="EMBL/GenBank/DDBJ databases">
        <authorList>
            <person name="Webb A."/>
        </authorList>
    </citation>
    <scope>NUCLEOTIDE SEQUENCE</scope>
    <source>
        <strain evidence="1">Pm1</strain>
    </source>
</reference>
<comment type="caution">
    <text evidence="1">The sequence shown here is derived from an EMBL/GenBank/DDBJ whole genome shotgun (WGS) entry which is preliminary data.</text>
</comment>